<dbReference type="EMBL" id="JANBQB010000751">
    <property type="protein sequence ID" value="KAJ1973824.1"/>
    <property type="molecule type" value="Genomic_DNA"/>
</dbReference>
<keyword evidence="3" id="KW-1185">Reference proteome</keyword>
<feature type="region of interest" description="Disordered" evidence="1">
    <location>
        <begin position="92"/>
        <end position="155"/>
    </location>
</feature>
<reference evidence="2" key="1">
    <citation type="submission" date="2022-07" db="EMBL/GenBank/DDBJ databases">
        <title>Phylogenomic reconstructions and comparative analyses of Kickxellomycotina fungi.</title>
        <authorList>
            <person name="Reynolds N.K."/>
            <person name="Stajich J.E."/>
            <person name="Barry K."/>
            <person name="Grigoriev I.V."/>
            <person name="Crous P."/>
            <person name="Smith M.E."/>
        </authorList>
    </citation>
    <scope>NUCLEOTIDE SEQUENCE</scope>
    <source>
        <strain evidence="2">RSA 567</strain>
    </source>
</reference>
<evidence type="ECO:0000313" key="2">
    <source>
        <dbReference type="EMBL" id="KAJ1973824.1"/>
    </source>
</evidence>
<accession>A0A9W8AXD5</accession>
<proteinExistence type="predicted"/>
<organism evidence="2 3">
    <name type="scientific">Dimargaris verticillata</name>
    <dbReference type="NCBI Taxonomy" id="2761393"/>
    <lineage>
        <taxon>Eukaryota</taxon>
        <taxon>Fungi</taxon>
        <taxon>Fungi incertae sedis</taxon>
        <taxon>Zoopagomycota</taxon>
        <taxon>Kickxellomycotina</taxon>
        <taxon>Dimargaritomycetes</taxon>
        <taxon>Dimargaritales</taxon>
        <taxon>Dimargaritaceae</taxon>
        <taxon>Dimargaris</taxon>
    </lineage>
</organism>
<dbReference type="Proteomes" id="UP001151582">
    <property type="component" value="Unassembled WGS sequence"/>
</dbReference>
<dbReference type="AlphaFoldDB" id="A0A9W8AXD5"/>
<feature type="non-terminal residue" evidence="2">
    <location>
        <position position="247"/>
    </location>
</feature>
<gene>
    <name evidence="2" type="ORF">H4R34_004943</name>
</gene>
<feature type="compositionally biased region" description="Polar residues" evidence="1">
    <location>
        <begin position="104"/>
        <end position="119"/>
    </location>
</feature>
<comment type="caution">
    <text evidence="2">The sequence shown here is derived from an EMBL/GenBank/DDBJ whole genome shotgun (WGS) entry which is preliminary data.</text>
</comment>
<protein>
    <submittedName>
        <fullName evidence="2">Uncharacterized protein</fullName>
    </submittedName>
</protein>
<feature type="compositionally biased region" description="Basic and acidic residues" evidence="1">
    <location>
        <begin position="126"/>
        <end position="135"/>
    </location>
</feature>
<evidence type="ECO:0000313" key="3">
    <source>
        <dbReference type="Proteomes" id="UP001151582"/>
    </source>
</evidence>
<evidence type="ECO:0000256" key="1">
    <source>
        <dbReference type="SAM" id="MobiDB-lite"/>
    </source>
</evidence>
<sequence>MEPGPAYRFTSVDLYGQISPLGKAWFLATVRLSVSANETQIALFQQSSLGNVHALQAHAVVPRAKLAVTKPALDGPHQTSVQPDLTLRSSATVRRTRSALSRTNSTLRGSATVRVSATPSMLPRRSTLESERRGGGEPPTSLGDGSPSALPSPSRLVARAPSATPLISPSLSKRACLCSDHKRRPRLPEGFGTVRKGYPRRNSRASLADLGMPCPDHGYQWAEAEPPSPKETEPFTLVELQATDAYY</sequence>
<name>A0A9W8AXD5_9FUNG</name>
<feature type="compositionally biased region" description="Low complexity" evidence="1">
    <location>
        <begin position="92"/>
        <end position="103"/>
    </location>
</feature>